<accession>A0A2P2NG72</accession>
<dbReference type="AlphaFoldDB" id="A0A2P2NG72"/>
<evidence type="ECO:0000313" key="1">
    <source>
        <dbReference type="EMBL" id="MBX41477.1"/>
    </source>
</evidence>
<organism evidence="1">
    <name type="scientific">Rhizophora mucronata</name>
    <name type="common">Asiatic mangrove</name>
    <dbReference type="NCBI Taxonomy" id="61149"/>
    <lineage>
        <taxon>Eukaryota</taxon>
        <taxon>Viridiplantae</taxon>
        <taxon>Streptophyta</taxon>
        <taxon>Embryophyta</taxon>
        <taxon>Tracheophyta</taxon>
        <taxon>Spermatophyta</taxon>
        <taxon>Magnoliopsida</taxon>
        <taxon>eudicotyledons</taxon>
        <taxon>Gunneridae</taxon>
        <taxon>Pentapetalae</taxon>
        <taxon>rosids</taxon>
        <taxon>fabids</taxon>
        <taxon>Malpighiales</taxon>
        <taxon>Rhizophoraceae</taxon>
        <taxon>Rhizophora</taxon>
    </lineage>
</organism>
<dbReference type="EMBL" id="GGEC01060993">
    <property type="protein sequence ID" value="MBX41477.1"/>
    <property type="molecule type" value="Transcribed_RNA"/>
</dbReference>
<reference evidence="1" key="1">
    <citation type="submission" date="2018-02" db="EMBL/GenBank/DDBJ databases">
        <title>Rhizophora mucronata_Transcriptome.</title>
        <authorList>
            <person name="Meera S.P."/>
            <person name="Sreeshan A."/>
            <person name="Augustine A."/>
        </authorList>
    </citation>
    <scope>NUCLEOTIDE SEQUENCE</scope>
    <source>
        <tissue evidence="1">Leaf</tissue>
    </source>
</reference>
<sequence length="47" mass="5477">MLQNDLQAYIRTAALMLQNIQEGVFDVSNEAIIISHYCWEALCLMFR</sequence>
<name>A0A2P2NG72_RHIMU</name>
<proteinExistence type="predicted"/>
<protein>
    <submittedName>
        <fullName evidence="1">Uncharacterized protein</fullName>
    </submittedName>
</protein>